<gene>
    <name evidence="4" type="ORF">IEO21_09644</name>
</gene>
<dbReference type="PANTHER" id="PTHR43205">
    <property type="entry name" value="PROSTAGLANDIN REDUCTASE"/>
    <property type="match status" value="1"/>
</dbReference>
<dbReference type="CDD" id="cd05288">
    <property type="entry name" value="PGDH"/>
    <property type="match status" value="1"/>
</dbReference>
<dbReference type="EMBL" id="JADOXO010000499">
    <property type="protein sequence ID" value="KAF9803537.1"/>
    <property type="molecule type" value="Genomic_DNA"/>
</dbReference>
<evidence type="ECO:0000313" key="4">
    <source>
        <dbReference type="EMBL" id="KAF9803537.1"/>
    </source>
</evidence>
<dbReference type="InterPro" id="IPR036291">
    <property type="entry name" value="NAD(P)-bd_dom_sf"/>
</dbReference>
<dbReference type="Pfam" id="PF00107">
    <property type="entry name" value="ADH_zinc_N"/>
    <property type="match status" value="1"/>
</dbReference>
<evidence type="ECO:0000313" key="5">
    <source>
        <dbReference type="Proteomes" id="UP000639403"/>
    </source>
</evidence>
<feature type="domain" description="Alcohol dehydrogenase-like C-terminal" evidence="2">
    <location>
        <begin position="188"/>
        <end position="307"/>
    </location>
</feature>
<name>A0A8H7NU00_9APHY</name>
<dbReference type="InterPro" id="IPR011032">
    <property type="entry name" value="GroES-like_sf"/>
</dbReference>
<comment type="caution">
    <text evidence="4">The sequence shown here is derived from an EMBL/GenBank/DDBJ whole genome shotgun (WGS) entry which is preliminary data.</text>
</comment>
<dbReference type="Gene3D" id="3.40.50.720">
    <property type="entry name" value="NAD(P)-binding Rossmann-like Domain"/>
    <property type="match status" value="1"/>
</dbReference>
<dbReference type="GO" id="GO:0016628">
    <property type="term" value="F:oxidoreductase activity, acting on the CH-CH group of donors, NAD or NADP as acceptor"/>
    <property type="evidence" value="ECO:0007669"/>
    <property type="project" value="InterPro"/>
</dbReference>
<dbReference type="SUPFAM" id="SSF50129">
    <property type="entry name" value="GroES-like"/>
    <property type="match status" value="1"/>
</dbReference>
<feature type="domain" description="Oxidoreductase N-terminal" evidence="3">
    <location>
        <begin position="51"/>
        <end position="126"/>
    </location>
</feature>
<organism evidence="4 5">
    <name type="scientific">Rhodonia placenta</name>
    <dbReference type="NCBI Taxonomy" id="104341"/>
    <lineage>
        <taxon>Eukaryota</taxon>
        <taxon>Fungi</taxon>
        <taxon>Dikarya</taxon>
        <taxon>Basidiomycota</taxon>
        <taxon>Agaricomycotina</taxon>
        <taxon>Agaricomycetes</taxon>
        <taxon>Polyporales</taxon>
        <taxon>Adustoporiaceae</taxon>
        <taxon>Rhodonia</taxon>
    </lineage>
</organism>
<dbReference type="InterPro" id="IPR045010">
    <property type="entry name" value="MDR_fam"/>
</dbReference>
<dbReference type="InterPro" id="IPR013149">
    <property type="entry name" value="ADH-like_C"/>
</dbReference>
<dbReference type="PANTHER" id="PTHR43205:SF7">
    <property type="entry name" value="PROSTAGLANDIN REDUCTASE 1"/>
    <property type="match status" value="1"/>
</dbReference>
<evidence type="ECO:0008006" key="6">
    <source>
        <dbReference type="Google" id="ProtNLM"/>
    </source>
</evidence>
<proteinExistence type="predicted"/>
<dbReference type="InterPro" id="IPR041694">
    <property type="entry name" value="ADH_N_2"/>
</dbReference>
<evidence type="ECO:0000259" key="3">
    <source>
        <dbReference type="Pfam" id="PF16884"/>
    </source>
</evidence>
<dbReference type="Proteomes" id="UP000639403">
    <property type="component" value="Unassembled WGS sequence"/>
</dbReference>
<protein>
    <recommendedName>
        <fullName evidence="6">Enoyl reductase (ER) domain-containing protein</fullName>
    </recommendedName>
</protein>
<accession>A0A8H7NU00</accession>
<evidence type="ECO:0000259" key="2">
    <source>
        <dbReference type="Pfam" id="PF00107"/>
    </source>
</evidence>
<dbReference type="Pfam" id="PF16884">
    <property type="entry name" value="ADH_N_2"/>
    <property type="match status" value="1"/>
</dbReference>
<reference evidence="4" key="2">
    <citation type="journal article" name="Front. Microbiol.">
        <title>Degradative Capacity of Two Strains of Rhodonia placenta: From Phenotype to Genotype.</title>
        <authorList>
            <person name="Kolle M."/>
            <person name="Horta M.A.C."/>
            <person name="Nowrousian M."/>
            <person name="Ohm R.A."/>
            <person name="Benz J.P."/>
            <person name="Pilgard A."/>
        </authorList>
    </citation>
    <scope>NUCLEOTIDE SEQUENCE</scope>
    <source>
        <strain evidence="4">FPRL280</strain>
    </source>
</reference>
<dbReference type="Gene3D" id="3.90.180.10">
    <property type="entry name" value="Medium-chain alcohol dehydrogenases, catalytic domain"/>
    <property type="match status" value="1"/>
</dbReference>
<dbReference type="SUPFAM" id="SSF51735">
    <property type="entry name" value="NAD(P)-binding Rossmann-fold domains"/>
    <property type="match status" value="1"/>
</dbReference>
<keyword evidence="1" id="KW-0560">Oxidoreductase</keyword>
<sequence length="357" mass="39161">MAPVTNARLIFNEIPSSRVCSPPSESSGLPEPGKTTIYDTSETIDLENVPLHGGALIKTLVLSVDPYLRGRMRDPSIESYVPAFTKGKPLDNFGVGVVLRSEDPAIKPGDHLYGYFPFQQYLLSQDLSIPSMTTKLPDDKLPWSVYLGVCGMPGQTAYYGWKEHAKPNPGDVVFVSTGAERSCPHRVVIQLAKAEGLKVIASAGSDEKVAFMKELGADVAFNYKTEKTSDVLAREGPINIYWDNVGGETLEAAIAAAADSAQFIECGYITSYNGEDYHIKNLQLIFAKQLTLSGFLINRLRHKYQDAFYREMPARVARGEIKYTEDITRGLEKAGEAIVDVQTGKNKGKSVILVAEE</sequence>
<reference evidence="4" key="1">
    <citation type="submission" date="2020-11" db="EMBL/GenBank/DDBJ databases">
        <authorList>
            <person name="Koelle M."/>
            <person name="Horta M.A.C."/>
            <person name="Nowrousian M."/>
            <person name="Ohm R.A."/>
            <person name="Benz P."/>
            <person name="Pilgard A."/>
        </authorList>
    </citation>
    <scope>NUCLEOTIDE SEQUENCE</scope>
    <source>
        <strain evidence="4">FPRL280</strain>
    </source>
</reference>
<dbReference type="AlphaFoldDB" id="A0A8H7NU00"/>
<evidence type="ECO:0000256" key="1">
    <source>
        <dbReference type="ARBA" id="ARBA00023002"/>
    </source>
</evidence>